<name>A0A5A8CFN4_CAFRO</name>
<protein>
    <recommendedName>
        <fullName evidence="4">Ubiquitin-like domain-containing protein</fullName>
    </recommendedName>
</protein>
<dbReference type="Gene3D" id="3.10.20.90">
    <property type="entry name" value="Phosphatidylinositol 3-kinase Catalytic Subunit, Chain A, domain 1"/>
    <property type="match status" value="1"/>
</dbReference>
<dbReference type="SUPFAM" id="SSF54236">
    <property type="entry name" value="Ubiquitin-like"/>
    <property type="match status" value="1"/>
</dbReference>
<comment type="caution">
    <text evidence="2">The sequence shown here is derived from an EMBL/GenBank/DDBJ whole genome shotgun (WGS) entry which is preliminary data.</text>
</comment>
<evidence type="ECO:0000256" key="1">
    <source>
        <dbReference type="SAM" id="MobiDB-lite"/>
    </source>
</evidence>
<organism evidence="2 3">
    <name type="scientific">Cafeteria roenbergensis</name>
    <name type="common">Marine flagellate</name>
    <dbReference type="NCBI Taxonomy" id="33653"/>
    <lineage>
        <taxon>Eukaryota</taxon>
        <taxon>Sar</taxon>
        <taxon>Stramenopiles</taxon>
        <taxon>Bigyra</taxon>
        <taxon>Opalozoa</taxon>
        <taxon>Bicosoecida</taxon>
        <taxon>Cafeteriaceae</taxon>
        <taxon>Cafeteria</taxon>
    </lineage>
</organism>
<dbReference type="EMBL" id="VLTN01000024">
    <property type="protein sequence ID" value="KAA0151835.1"/>
    <property type="molecule type" value="Genomic_DNA"/>
</dbReference>
<evidence type="ECO:0000313" key="3">
    <source>
        <dbReference type="Proteomes" id="UP000323011"/>
    </source>
</evidence>
<feature type="region of interest" description="Disordered" evidence="1">
    <location>
        <begin position="58"/>
        <end position="85"/>
    </location>
</feature>
<proteinExistence type="predicted"/>
<reference evidence="2 3" key="1">
    <citation type="submission" date="2019-07" db="EMBL/GenBank/DDBJ databases">
        <title>Genomes of Cafeteria roenbergensis.</title>
        <authorList>
            <person name="Fischer M.G."/>
            <person name="Hackl T."/>
            <person name="Roman M."/>
        </authorList>
    </citation>
    <scope>NUCLEOTIDE SEQUENCE [LARGE SCALE GENOMIC DNA]</scope>
    <source>
        <strain evidence="2 3">BVI</strain>
    </source>
</reference>
<keyword evidence="3" id="KW-1185">Reference proteome</keyword>
<sequence>MSAARIAVRFGRQTWELELPPGSTLEQFQQRVEALTGVPVKGQKLLGPLGRLTATDVVDASAARGKPPLDRGRGRGGGAHEPTPGGCICSWCASR</sequence>
<evidence type="ECO:0008006" key="4">
    <source>
        <dbReference type="Google" id="ProtNLM"/>
    </source>
</evidence>
<gene>
    <name evidence="2" type="ORF">FNF29_04241</name>
</gene>
<dbReference type="InterPro" id="IPR029071">
    <property type="entry name" value="Ubiquitin-like_domsf"/>
</dbReference>
<dbReference type="Proteomes" id="UP000323011">
    <property type="component" value="Unassembled WGS sequence"/>
</dbReference>
<dbReference type="AlphaFoldDB" id="A0A5A8CFN4"/>
<evidence type="ECO:0000313" key="2">
    <source>
        <dbReference type="EMBL" id="KAA0151835.1"/>
    </source>
</evidence>
<accession>A0A5A8CFN4</accession>